<dbReference type="GO" id="GO:0071111">
    <property type="term" value="F:cyclic-guanylate-specific phosphodiesterase activity"/>
    <property type="evidence" value="ECO:0007669"/>
    <property type="project" value="InterPro"/>
</dbReference>
<dbReference type="PANTHER" id="PTHR33121">
    <property type="entry name" value="CYCLIC DI-GMP PHOSPHODIESTERASE PDEF"/>
    <property type="match status" value="1"/>
</dbReference>
<dbReference type="RefSeq" id="WP_126380752.1">
    <property type="nucleotide sequence ID" value="NZ_AP017378.1"/>
</dbReference>
<dbReference type="AlphaFoldDB" id="A0A2Z6B2R0"/>
<feature type="domain" description="EAL" evidence="1">
    <location>
        <begin position="1"/>
        <end position="255"/>
    </location>
</feature>
<dbReference type="OrthoDB" id="9813903at2"/>
<dbReference type="InterPro" id="IPR035919">
    <property type="entry name" value="EAL_sf"/>
</dbReference>
<name>A0A2Z6B2R0_9BACT</name>
<dbReference type="InterPro" id="IPR050706">
    <property type="entry name" value="Cyclic-di-GMP_PDE-like"/>
</dbReference>
<dbReference type="CDD" id="cd01948">
    <property type="entry name" value="EAL"/>
    <property type="match status" value="1"/>
</dbReference>
<evidence type="ECO:0000313" key="2">
    <source>
        <dbReference type="EMBL" id="BBD09728.1"/>
    </source>
</evidence>
<evidence type="ECO:0000313" key="3">
    <source>
        <dbReference type="Proteomes" id="UP000269883"/>
    </source>
</evidence>
<dbReference type="PANTHER" id="PTHR33121:SF76">
    <property type="entry name" value="SIGNALING PROTEIN"/>
    <property type="match status" value="1"/>
</dbReference>
<dbReference type="SMART" id="SM00052">
    <property type="entry name" value="EAL"/>
    <property type="match status" value="1"/>
</dbReference>
<dbReference type="KEGG" id="dfl:DFE_3002"/>
<dbReference type="Gene3D" id="3.30.450.20">
    <property type="entry name" value="PAS domain"/>
    <property type="match status" value="1"/>
</dbReference>
<dbReference type="PROSITE" id="PS50883">
    <property type="entry name" value="EAL"/>
    <property type="match status" value="1"/>
</dbReference>
<dbReference type="Proteomes" id="UP000269883">
    <property type="component" value="Chromosome"/>
</dbReference>
<dbReference type="SUPFAM" id="SSF103190">
    <property type="entry name" value="Sensory domain-like"/>
    <property type="match status" value="1"/>
</dbReference>
<gene>
    <name evidence="2" type="ORF">DFE_3002</name>
</gene>
<dbReference type="Pfam" id="PF00563">
    <property type="entry name" value="EAL"/>
    <property type="match status" value="1"/>
</dbReference>
<dbReference type="Gene3D" id="3.20.20.450">
    <property type="entry name" value="EAL domain"/>
    <property type="match status" value="1"/>
</dbReference>
<protein>
    <submittedName>
        <fullName evidence="2">Diguanylate phosphodiesterase</fullName>
    </submittedName>
</protein>
<proteinExistence type="predicted"/>
<keyword evidence="3" id="KW-1185">Reference proteome</keyword>
<accession>A0A2Z6B2R0</accession>
<dbReference type="SUPFAM" id="SSF141868">
    <property type="entry name" value="EAL domain-like"/>
    <property type="match status" value="1"/>
</dbReference>
<dbReference type="InterPro" id="IPR029151">
    <property type="entry name" value="Sensor-like_sf"/>
</dbReference>
<dbReference type="CDD" id="cd18773">
    <property type="entry name" value="PDC1_HK_sensor"/>
    <property type="match status" value="1"/>
</dbReference>
<sequence>MSPLELSFDSVARPENIRTLFQPLVSIKNKRIIAVEALSRGYLPDRDITLPPSVLFNLPTTPLEQLQLDRLCREVAMNRFSPLYSTRRDLLLSVNLDMSLIDRETLGSGKFALAAQAAGLEPQNVIIEIIESSIQDVEVLKEFINRHRAMGFLIALDDIGAGHSNLDRIPQIKPDVIKIDRGLIQNIHQEYHKFEIARALTRLGRSLGAMIVAEGVEQEEEVLQLMELGVDIFQGFYFARPGHMEKSLPAAPRKISSCAKKFRQRAIETISRRKAVHAAYDKALEQVLEPLSESIPRRFDALLAQSLDSHGDIECIYILNAQGRQISSTMCNPEVIPEQRRFIYQPAPKGTDHSLKEYYLPIQAGLARYTTDPYLSLASGNLCLTISAPFKDKKGHDFVLCMDIGLHGQLGYAPAPPMSPGPTAKATTETTLPIRGCVCIGAE</sequence>
<dbReference type="EMBL" id="AP017378">
    <property type="protein sequence ID" value="BBD09728.1"/>
    <property type="molecule type" value="Genomic_DNA"/>
</dbReference>
<reference evidence="2 3" key="1">
    <citation type="journal article" date="2018" name="Sci. Adv.">
        <title>Multi-heme cytochromes provide a pathway for survival in energy-limited environments.</title>
        <authorList>
            <person name="Deng X."/>
            <person name="Dohmae N."/>
            <person name="Nealson K.H."/>
            <person name="Hashimoto K."/>
            <person name="Okamoto A."/>
        </authorList>
    </citation>
    <scope>NUCLEOTIDE SEQUENCE [LARGE SCALE GENOMIC DNA]</scope>
    <source>
        <strain evidence="2 3">IS5</strain>
    </source>
</reference>
<dbReference type="InterPro" id="IPR001633">
    <property type="entry name" value="EAL_dom"/>
</dbReference>
<evidence type="ECO:0000259" key="1">
    <source>
        <dbReference type="PROSITE" id="PS50883"/>
    </source>
</evidence>
<organism evidence="2 3">
    <name type="scientific">Desulfovibrio ferrophilus</name>
    <dbReference type="NCBI Taxonomy" id="241368"/>
    <lineage>
        <taxon>Bacteria</taxon>
        <taxon>Pseudomonadati</taxon>
        <taxon>Thermodesulfobacteriota</taxon>
        <taxon>Desulfovibrionia</taxon>
        <taxon>Desulfovibrionales</taxon>
        <taxon>Desulfovibrionaceae</taxon>
        <taxon>Desulfovibrio</taxon>
    </lineage>
</organism>